<evidence type="ECO:0000313" key="2">
    <source>
        <dbReference type="EMBL" id="KAG1893229.1"/>
    </source>
</evidence>
<proteinExistence type="predicted"/>
<dbReference type="GeneID" id="64671989"/>
<evidence type="ECO:0000313" key="3">
    <source>
        <dbReference type="Proteomes" id="UP001195769"/>
    </source>
</evidence>
<feature type="compositionally biased region" description="Polar residues" evidence="1">
    <location>
        <begin position="56"/>
        <end position="78"/>
    </location>
</feature>
<gene>
    <name evidence="2" type="ORF">F5891DRAFT_986078</name>
</gene>
<accession>A0AAD4DSZ9</accession>
<feature type="region of interest" description="Disordered" evidence="1">
    <location>
        <begin position="310"/>
        <end position="335"/>
    </location>
</feature>
<comment type="caution">
    <text evidence="2">The sequence shown here is derived from an EMBL/GenBank/DDBJ whole genome shotgun (WGS) entry which is preliminary data.</text>
</comment>
<evidence type="ECO:0000256" key="1">
    <source>
        <dbReference type="SAM" id="MobiDB-lite"/>
    </source>
</evidence>
<sequence>MANYMGRLEASPPPKLLSNSAISSDKHALGQPFIIDVKTANQYAFNRQSKNEHPQKLQQKLQISQPSQSHSSLTQSKDYSPPPRSPSIFDDPPRSSSPLSSNYLSSPSKYHNLDLDGSASSEESLQAPAVLSGQVGPLRAQKRLTRPTYGPYRRSALSVKDEHKFMKLLSRPYCGNSSDTEDGTMDQQVFSRGLECFDQDGVRYVITYKEAARETQWARFAVSQWEMEEASQLRRLREYIHARERELLHAKTEEVKSFMNMLVDRDNNQVTADLDYLVTSHESERIALDDLDKDLDTLTDHAFHTGIPKLLSADSSEDQSKFDDTGDHKHEANGG</sequence>
<name>A0AAD4DSZ9_9AGAM</name>
<organism evidence="2 3">
    <name type="scientific">Suillus fuscotomentosus</name>
    <dbReference type="NCBI Taxonomy" id="1912939"/>
    <lineage>
        <taxon>Eukaryota</taxon>
        <taxon>Fungi</taxon>
        <taxon>Dikarya</taxon>
        <taxon>Basidiomycota</taxon>
        <taxon>Agaricomycotina</taxon>
        <taxon>Agaricomycetes</taxon>
        <taxon>Agaricomycetidae</taxon>
        <taxon>Boletales</taxon>
        <taxon>Suillineae</taxon>
        <taxon>Suillaceae</taxon>
        <taxon>Suillus</taxon>
    </lineage>
</organism>
<dbReference type="RefSeq" id="XP_041218805.1">
    <property type="nucleotide sequence ID" value="XM_041377691.1"/>
</dbReference>
<feature type="compositionally biased region" description="Basic and acidic residues" evidence="1">
    <location>
        <begin position="318"/>
        <end position="335"/>
    </location>
</feature>
<dbReference type="EMBL" id="JABBWK010000105">
    <property type="protein sequence ID" value="KAG1893229.1"/>
    <property type="molecule type" value="Genomic_DNA"/>
</dbReference>
<dbReference type="AlphaFoldDB" id="A0AAD4DSZ9"/>
<protein>
    <submittedName>
        <fullName evidence="2">Uncharacterized protein</fullName>
    </submittedName>
</protein>
<keyword evidence="3" id="KW-1185">Reference proteome</keyword>
<dbReference type="Proteomes" id="UP001195769">
    <property type="component" value="Unassembled WGS sequence"/>
</dbReference>
<reference evidence="2" key="1">
    <citation type="journal article" date="2020" name="New Phytol.">
        <title>Comparative genomics reveals dynamic genome evolution in host specialist ectomycorrhizal fungi.</title>
        <authorList>
            <person name="Lofgren L.A."/>
            <person name="Nguyen N.H."/>
            <person name="Vilgalys R."/>
            <person name="Ruytinx J."/>
            <person name="Liao H.L."/>
            <person name="Branco S."/>
            <person name="Kuo A."/>
            <person name="LaButti K."/>
            <person name="Lipzen A."/>
            <person name="Andreopoulos W."/>
            <person name="Pangilinan J."/>
            <person name="Riley R."/>
            <person name="Hundley H."/>
            <person name="Na H."/>
            <person name="Barry K."/>
            <person name="Grigoriev I.V."/>
            <person name="Stajich J.E."/>
            <person name="Kennedy P.G."/>
        </authorList>
    </citation>
    <scope>NUCLEOTIDE SEQUENCE</scope>
    <source>
        <strain evidence="2">FC203</strain>
    </source>
</reference>
<feature type="compositionally biased region" description="Low complexity" evidence="1">
    <location>
        <begin position="94"/>
        <end position="108"/>
    </location>
</feature>
<feature type="region of interest" description="Disordered" evidence="1">
    <location>
        <begin position="47"/>
        <end position="121"/>
    </location>
</feature>